<feature type="domain" description="NADP-dependent oxidoreductase" evidence="2">
    <location>
        <begin position="3"/>
        <end position="80"/>
    </location>
</feature>
<evidence type="ECO:0000256" key="1">
    <source>
        <dbReference type="ARBA" id="ARBA00023002"/>
    </source>
</evidence>
<dbReference type="GO" id="GO:0005829">
    <property type="term" value="C:cytosol"/>
    <property type="evidence" value="ECO:0007669"/>
    <property type="project" value="TreeGrafter"/>
</dbReference>
<accession>A0A1G7ME51</accession>
<protein>
    <submittedName>
        <fullName evidence="3">Aldo/keto reductase family protein</fullName>
    </submittedName>
</protein>
<dbReference type="PANTHER" id="PTHR43364:SF4">
    <property type="entry name" value="NAD(P)-LINKED OXIDOREDUCTASE SUPERFAMILY PROTEIN"/>
    <property type="match status" value="1"/>
</dbReference>
<dbReference type="SUPFAM" id="SSF51430">
    <property type="entry name" value="NAD(P)-linked oxidoreductase"/>
    <property type="match status" value="1"/>
</dbReference>
<dbReference type="InterPro" id="IPR036812">
    <property type="entry name" value="NAD(P)_OxRdtase_dom_sf"/>
</dbReference>
<keyword evidence="4" id="KW-1185">Reference proteome</keyword>
<dbReference type="AlphaFoldDB" id="A0A1G7ME51"/>
<sequence>MVQDEIYIATKFCRAGDVHNLNTYSEQSIHNYCEDSLKRLQRERIDLYQIHCPPFAVLQNGQVFEVLNKLQAEGKIRHYGR</sequence>
<evidence type="ECO:0000259" key="2">
    <source>
        <dbReference type="Pfam" id="PF00248"/>
    </source>
</evidence>
<reference evidence="3 4" key="1">
    <citation type="submission" date="2016-10" db="EMBL/GenBank/DDBJ databases">
        <authorList>
            <person name="de Groot N.N."/>
        </authorList>
    </citation>
    <scope>NUCLEOTIDE SEQUENCE [LARGE SCALE GENOMIC DNA]</scope>
    <source>
        <strain evidence="3 4">DSM 28129</strain>
    </source>
</reference>
<dbReference type="OrthoDB" id="9773828at2"/>
<dbReference type="Proteomes" id="UP000198972">
    <property type="component" value="Unassembled WGS sequence"/>
</dbReference>
<dbReference type="InterPro" id="IPR023210">
    <property type="entry name" value="NADP_OxRdtase_dom"/>
</dbReference>
<gene>
    <name evidence="3" type="ORF">SAMN04488542_11361</name>
</gene>
<evidence type="ECO:0000313" key="4">
    <source>
        <dbReference type="Proteomes" id="UP000198972"/>
    </source>
</evidence>
<keyword evidence="1" id="KW-0560">Oxidoreductase</keyword>
<dbReference type="Pfam" id="PF00248">
    <property type="entry name" value="Aldo_ket_red"/>
    <property type="match status" value="1"/>
</dbReference>
<dbReference type="PANTHER" id="PTHR43364">
    <property type="entry name" value="NADH-SPECIFIC METHYLGLYOXAL REDUCTASE-RELATED"/>
    <property type="match status" value="1"/>
</dbReference>
<organism evidence="3 4">
    <name type="scientific">Fontibacillus panacisegetis</name>
    <dbReference type="NCBI Taxonomy" id="670482"/>
    <lineage>
        <taxon>Bacteria</taxon>
        <taxon>Bacillati</taxon>
        <taxon>Bacillota</taxon>
        <taxon>Bacilli</taxon>
        <taxon>Bacillales</taxon>
        <taxon>Paenibacillaceae</taxon>
        <taxon>Fontibacillus</taxon>
    </lineage>
</organism>
<dbReference type="STRING" id="670482.SAMN04488542_11361"/>
<evidence type="ECO:0000313" key="3">
    <source>
        <dbReference type="EMBL" id="SDF59399.1"/>
    </source>
</evidence>
<name>A0A1G7ME51_9BACL</name>
<dbReference type="GO" id="GO:0016491">
    <property type="term" value="F:oxidoreductase activity"/>
    <property type="evidence" value="ECO:0007669"/>
    <property type="project" value="UniProtKB-KW"/>
</dbReference>
<dbReference type="Gene3D" id="3.20.20.100">
    <property type="entry name" value="NADP-dependent oxidoreductase domain"/>
    <property type="match status" value="1"/>
</dbReference>
<dbReference type="InterPro" id="IPR050523">
    <property type="entry name" value="AKR_Detox_Biosynth"/>
</dbReference>
<dbReference type="EMBL" id="FNBG01000013">
    <property type="protein sequence ID" value="SDF59399.1"/>
    <property type="molecule type" value="Genomic_DNA"/>
</dbReference>
<proteinExistence type="predicted"/>